<dbReference type="Gene3D" id="1.10.10.2100">
    <property type="match status" value="1"/>
</dbReference>
<dbReference type="GO" id="GO:0003677">
    <property type="term" value="F:DNA binding"/>
    <property type="evidence" value="ECO:0007669"/>
    <property type="project" value="InterPro"/>
</dbReference>
<name>A0A3Q2YCL1_HIPCM</name>
<dbReference type="PANTHER" id="PTHR13100:SF10">
    <property type="entry name" value="CELL GROWTH-REGULATING NUCLEOLAR PROTEIN"/>
    <property type="match status" value="1"/>
</dbReference>
<evidence type="ECO:0000256" key="2">
    <source>
        <dbReference type="ARBA" id="ARBA00004504"/>
    </source>
</evidence>
<evidence type="ECO:0000256" key="5">
    <source>
        <dbReference type="ARBA" id="ARBA00022771"/>
    </source>
</evidence>
<comment type="subcellular location">
    <subcellularLocation>
        <location evidence="2">Cell projection</location>
        <location evidence="2">Cilium</location>
        <location evidence="2">Photoreceptor outer segment</location>
    </subcellularLocation>
    <subcellularLocation>
        <location evidence="1">Nucleus</location>
    </subcellularLocation>
</comment>
<keyword evidence="7" id="KW-0175">Coiled coil</keyword>
<dbReference type="PROSITE" id="PS51804">
    <property type="entry name" value="ZF_C2HC_LYAR"/>
    <property type="match status" value="1"/>
</dbReference>
<keyword evidence="4" id="KW-0677">Repeat</keyword>
<evidence type="ECO:0000256" key="6">
    <source>
        <dbReference type="ARBA" id="ARBA00022833"/>
    </source>
</evidence>
<dbReference type="GO" id="GO:0000122">
    <property type="term" value="P:negative regulation of transcription by RNA polymerase II"/>
    <property type="evidence" value="ECO:0007669"/>
    <property type="project" value="TreeGrafter"/>
</dbReference>
<dbReference type="GO" id="GO:0008270">
    <property type="term" value="F:zinc ion binding"/>
    <property type="evidence" value="ECO:0007669"/>
    <property type="project" value="UniProtKB-KW"/>
</dbReference>
<dbReference type="Ensembl" id="ENSHCOT00000017630.1">
    <property type="protein sequence ID" value="ENSHCOP00000011036.1"/>
    <property type="gene ID" value="ENSHCOG00000013811.1"/>
</dbReference>
<reference evidence="14" key="1">
    <citation type="submission" date="2025-08" db="UniProtKB">
        <authorList>
            <consortium name="Ensembl"/>
        </authorList>
    </citation>
    <scope>IDENTIFICATION</scope>
</reference>
<evidence type="ECO:0000256" key="8">
    <source>
        <dbReference type="ARBA" id="ARBA00023242"/>
    </source>
</evidence>
<evidence type="ECO:0000256" key="11">
    <source>
        <dbReference type="PROSITE-ProRule" id="PRU01145"/>
    </source>
</evidence>
<dbReference type="SUPFAM" id="SSF57667">
    <property type="entry name" value="beta-beta-alpha zinc fingers"/>
    <property type="match status" value="1"/>
</dbReference>
<evidence type="ECO:0000256" key="4">
    <source>
        <dbReference type="ARBA" id="ARBA00022737"/>
    </source>
</evidence>
<keyword evidence="5 11" id="KW-0863">Zinc-finger</keyword>
<feature type="region of interest" description="Disordered" evidence="12">
    <location>
        <begin position="151"/>
        <end position="201"/>
    </location>
</feature>
<evidence type="ECO:0000256" key="9">
    <source>
        <dbReference type="ARBA" id="ARBA00063961"/>
    </source>
</evidence>
<dbReference type="Gene3D" id="3.30.1490.490">
    <property type="match status" value="1"/>
</dbReference>
<keyword evidence="8" id="KW-0539">Nucleus</keyword>
<dbReference type="GeneTree" id="ENSGT00390000003477"/>
<keyword evidence="3" id="KW-0479">Metal-binding</keyword>
<keyword evidence="6" id="KW-0862">Zinc</keyword>
<dbReference type="Proteomes" id="UP000264820">
    <property type="component" value="Unplaced"/>
</dbReference>
<sequence length="305" mass="35145">MVFFTCNACGESLKKNQVDKHVVMCRGCQVLSCIDCGKDFCEDQKYGGKGYEAKAVKGDLKQQQWLEVKVSTQNMITLLLKKIHKAMNKPGVSAQLKAVLKQVSAYDNVPRKKAKFENWMGNSLRITNSRLHEDVWSILNSDIGKKEVKETSAEVEVDSTTKEMQNGHTDTKKKHKQKERKEAHQQTNGKIERKSKKTEMAVVEEEKLAKKKKKDRKRLRVCEEDENEDQNGNFKWKETIKAVLRTSPDQELPVKKLRKKVLAAYFSATGDANFKTKEEVFALFNQKINHNPKFRVLKDRVRLVQ</sequence>
<dbReference type="InterPro" id="IPR039999">
    <property type="entry name" value="LYAR"/>
</dbReference>
<evidence type="ECO:0000256" key="10">
    <source>
        <dbReference type="ARBA" id="ARBA00069216"/>
    </source>
</evidence>
<proteinExistence type="predicted"/>
<feature type="domain" description="Cell growth-regulating nucleolar protein-like winged helix" evidence="13">
    <location>
        <begin position="232"/>
        <end position="304"/>
    </location>
</feature>
<evidence type="ECO:0000256" key="3">
    <source>
        <dbReference type="ARBA" id="ARBA00022723"/>
    </source>
</evidence>
<dbReference type="PANTHER" id="PTHR13100">
    <property type="entry name" value="CELL GROWTH-REGULATING NUCLEOLAR PROTEIN LYAR"/>
    <property type="match status" value="1"/>
</dbReference>
<dbReference type="GO" id="GO:0001750">
    <property type="term" value="C:photoreceptor outer segment"/>
    <property type="evidence" value="ECO:0007669"/>
    <property type="project" value="UniProtKB-SubCell"/>
</dbReference>
<dbReference type="InterPro" id="IPR036236">
    <property type="entry name" value="Znf_C2H2_sf"/>
</dbReference>
<dbReference type="OMA" id="QNWIKNS"/>
<dbReference type="AlphaFoldDB" id="A0A3Q2YCL1"/>
<reference evidence="14" key="2">
    <citation type="submission" date="2025-09" db="UniProtKB">
        <authorList>
            <consortium name="Ensembl"/>
        </authorList>
    </citation>
    <scope>IDENTIFICATION</scope>
</reference>
<evidence type="ECO:0000256" key="7">
    <source>
        <dbReference type="ARBA" id="ARBA00023054"/>
    </source>
</evidence>
<evidence type="ECO:0000313" key="15">
    <source>
        <dbReference type="Proteomes" id="UP000264820"/>
    </source>
</evidence>
<evidence type="ECO:0000313" key="14">
    <source>
        <dbReference type="Ensembl" id="ENSHCOP00000011036.1"/>
    </source>
</evidence>
<dbReference type="InterPro" id="IPR058719">
    <property type="entry name" value="WHD_LYAR"/>
</dbReference>
<dbReference type="FunFam" id="3.30.1490.490:FF:000001">
    <property type="entry name" value="cell growth-regulating nucleolar protein-like"/>
    <property type="match status" value="1"/>
</dbReference>
<dbReference type="FunFam" id="1.10.10.2100:FF:000002">
    <property type="entry name" value="cell growth-regulating nucleolar protein-like"/>
    <property type="match status" value="1"/>
</dbReference>
<organism evidence="14 15">
    <name type="scientific">Hippocampus comes</name>
    <name type="common">Tiger tail seahorse</name>
    <dbReference type="NCBI Taxonomy" id="109280"/>
    <lineage>
        <taxon>Eukaryota</taxon>
        <taxon>Metazoa</taxon>
        <taxon>Chordata</taxon>
        <taxon>Craniata</taxon>
        <taxon>Vertebrata</taxon>
        <taxon>Euteleostomi</taxon>
        <taxon>Actinopterygii</taxon>
        <taxon>Neopterygii</taxon>
        <taxon>Teleostei</taxon>
        <taxon>Neoteleostei</taxon>
        <taxon>Acanthomorphata</taxon>
        <taxon>Syngnathiaria</taxon>
        <taxon>Syngnathiformes</taxon>
        <taxon>Syngnathoidei</taxon>
        <taxon>Syngnathidae</taxon>
        <taxon>Hippocampus</taxon>
    </lineage>
</organism>
<protein>
    <recommendedName>
        <fullName evidence="10">Cell growth-regulating nucleolar protein</fullName>
    </recommendedName>
</protein>
<dbReference type="GO" id="GO:0005730">
    <property type="term" value="C:nucleolus"/>
    <property type="evidence" value="ECO:0007669"/>
    <property type="project" value="TreeGrafter"/>
</dbReference>
<keyword evidence="15" id="KW-1185">Reference proteome</keyword>
<evidence type="ECO:0000256" key="1">
    <source>
        <dbReference type="ARBA" id="ARBA00004123"/>
    </source>
</evidence>
<accession>A0A3Q2YCL1</accession>
<dbReference type="Pfam" id="PF25879">
    <property type="entry name" value="WHD_LYAR"/>
    <property type="match status" value="1"/>
</dbReference>
<comment type="subunit">
    <text evidence="9">Interacts with PRMT5; this interaction is direct. Interacts with GNL2 and RPL23A. Interacts with nucleolin/NCL; this interaction is direct. Interacts with phosphorylated IRF3; this interaction impairs IRF3 DNA-binding activity.</text>
</comment>
<evidence type="ECO:0000256" key="12">
    <source>
        <dbReference type="SAM" id="MobiDB-lite"/>
    </source>
</evidence>
<evidence type="ECO:0000259" key="13">
    <source>
        <dbReference type="Pfam" id="PF25879"/>
    </source>
</evidence>
<dbReference type="STRING" id="109280.ENSHCOP00000011036"/>
<dbReference type="GO" id="GO:0006364">
    <property type="term" value="P:rRNA processing"/>
    <property type="evidence" value="ECO:0007669"/>
    <property type="project" value="TreeGrafter"/>
</dbReference>